<protein>
    <submittedName>
        <fullName evidence="1">Uncharacterized protein</fullName>
    </submittedName>
</protein>
<accession>A0A268RXC3</accession>
<gene>
    <name evidence="1" type="ORF">CHH61_16375</name>
</gene>
<organism evidence="1 2">
    <name type="scientific">Shouchella clausii</name>
    <name type="common">Alkalihalobacillus clausii</name>
    <dbReference type="NCBI Taxonomy" id="79880"/>
    <lineage>
        <taxon>Bacteria</taxon>
        <taxon>Bacillati</taxon>
        <taxon>Bacillota</taxon>
        <taxon>Bacilli</taxon>
        <taxon>Bacillales</taxon>
        <taxon>Bacillaceae</taxon>
        <taxon>Shouchella</taxon>
    </lineage>
</organism>
<evidence type="ECO:0000313" key="1">
    <source>
        <dbReference type="EMBL" id="PAF24892.1"/>
    </source>
</evidence>
<dbReference type="AlphaFoldDB" id="A0A268RXC3"/>
<dbReference type="RefSeq" id="WP_095237821.1">
    <property type="nucleotide sequence ID" value="NZ_JAHHYG010000007.1"/>
</dbReference>
<reference evidence="1 2" key="1">
    <citation type="submission" date="2017-07" db="EMBL/GenBank/DDBJ databases">
        <title>Isolation and whole genome analysis of endospore-forming bacteria from heroin.</title>
        <authorList>
            <person name="Kalinowski J."/>
            <person name="Ahrens B."/>
            <person name="Al-Dilaimi A."/>
            <person name="Winkler A."/>
            <person name="Wibberg D."/>
            <person name="Schleenbecker U."/>
            <person name="Ruckert C."/>
            <person name="Wolfel R."/>
            <person name="Grass G."/>
        </authorList>
    </citation>
    <scope>NUCLEOTIDE SEQUENCE [LARGE SCALE GENOMIC DNA]</scope>
    <source>
        <strain evidence="1 2">7523-2</strain>
    </source>
</reference>
<dbReference type="Proteomes" id="UP000216133">
    <property type="component" value="Unassembled WGS sequence"/>
</dbReference>
<sequence length="368" mass="42589">MFDSKKELSKLLAQKNWTQDEVFTPDNLKQVARESLYTFEEWMLIVKHAKPEESVPIMNTYAMHVNKLHDVRDAFEYASVHEQMNVLEQLLDKHRADDLLTEWISVYKLIYETLLNEYTLQERLEKVKDLYGEVKNPLARMRLDIYELSTYFNMGIVRNALYLADKLRNDFATIKPSYMKSALASRVSLLIGSGKLYGEGDIKSAEDYFFAVNVNETTPDAIRASSFHALSNTKLIDNKELCLQYTREAIKFADRAGLISYKEVLEQERIPFIKNLYGETFDLSDTIPEEEQIHQHIVRNETGHAQKMLKKLEDEGKNSLFLLYYKAKATKDVTLFTNALSQFSIFGRAYMIPVVLRDIVSLQKGGNS</sequence>
<dbReference type="Pfam" id="PF22871">
    <property type="entry name" value="AimR"/>
    <property type="match status" value="1"/>
</dbReference>
<dbReference type="EMBL" id="NPBS01000088">
    <property type="protein sequence ID" value="PAF24892.1"/>
    <property type="molecule type" value="Genomic_DNA"/>
</dbReference>
<dbReference type="NCBIfam" id="NF038310">
    <property type="entry name" value="lysogeny_AimR"/>
    <property type="match status" value="1"/>
</dbReference>
<dbReference type="InterPro" id="IPR047705">
    <property type="entry name" value="AimR-like"/>
</dbReference>
<comment type="caution">
    <text evidence="1">The sequence shown here is derived from an EMBL/GenBank/DDBJ whole genome shotgun (WGS) entry which is preliminary data.</text>
</comment>
<evidence type="ECO:0000313" key="2">
    <source>
        <dbReference type="Proteomes" id="UP000216133"/>
    </source>
</evidence>
<proteinExistence type="predicted"/>
<name>A0A268RXC3_SHOCL</name>